<dbReference type="Proteomes" id="UP000077315">
    <property type="component" value="Unassembled WGS sequence"/>
</dbReference>
<dbReference type="AlphaFoldDB" id="A0A167PLR3"/>
<dbReference type="GO" id="GO:0000160">
    <property type="term" value="P:phosphorelay signal transduction system"/>
    <property type="evidence" value="ECO:0007669"/>
    <property type="project" value="InterPro"/>
</dbReference>
<dbReference type="PROSITE" id="PS50110">
    <property type="entry name" value="RESPONSE_REGULATORY"/>
    <property type="match status" value="1"/>
</dbReference>
<dbReference type="SMART" id="SM00448">
    <property type="entry name" value="REC"/>
    <property type="match status" value="1"/>
</dbReference>
<dbReference type="STRING" id="763407.A0A167PLR3"/>
<dbReference type="GeneID" id="28991281"/>
<gene>
    <name evidence="3" type="primary">SSk1</name>
    <name evidence="3" type="ORF">PHYBLDRAFT_140280</name>
</gene>
<sequence>MTLIGSRAPLPESPLPVEKKHVRHRLRRHHSAAVSDIRPSRLERVLLVDDNPINLQVLSRLLRLHMGDIVKDMTLVKSGVKALEVLGRHSFDLVLLDIDMPLLNGIDTAKHIRHSNTFDVLLSNQTIPIIAVTTNDSPEDKIAYIKAGMNGCISKPVSPLSVRQTLFRLLEHTPHTPL</sequence>
<evidence type="ECO:0000256" key="1">
    <source>
        <dbReference type="PROSITE-ProRule" id="PRU00169"/>
    </source>
</evidence>
<accession>A0A167PLR3</accession>
<dbReference type="InterPro" id="IPR052048">
    <property type="entry name" value="ST_Response_Regulator"/>
</dbReference>
<reference evidence="4" key="1">
    <citation type="submission" date="2015-06" db="EMBL/GenBank/DDBJ databases">
        <title>Expansion of signal transduction pathways in fungi by whole-genome duplication.</title>
        <authorList>
            <consortium name="DOE Joint Genome Institute"/>
            <person name="Corrochano L.M."/>
            <person name="Kuo A."/>
            <person name="Marcet-Houben M."/>
            <person name="Polaino S."/>
            <person name="Salamov A."/>
            <person name="Villalobos J.M."/>
            <person name="Alvarez M.I."/>
            <person name="Avalos J."/>
            <person name="Benito E.P."/>
            <person name="Benoit I."/>
            <person name="Burger G."/>
            <person name="Camino L.P."/>
            <person name="Canovas D."/>
            <person name="Cerda-Olmedo E."/>
            <person name="Cheng J.-F."/>
            <person name="Dominguez A."/>
            <person name="Elias M."/>
            <person name="Eslava A.P."/>
            <person name="Glaser F."/>
            <person name="Grimwood J."/>
            <person name="Gutierrez G."/>
            <person name="Heitman J."/>
            <person name="Henrissat B."/>
            <person name="Iturriaga E.A."/>
            <person name="Lang B.F."/>
            <person name="Lavin J.L."/>
            <person name="Lee S."/>
            <person name="Li W."/>
            <person name="Lindquist E."/>
            <person name="Lopez-Garcia S."/>
            <person name="Luque E.M."/>
            <person name="Marcos A.T."/>
            <person name="Martin J."/>
            <person name="McCluskey K."/>
            <person name="Medina H.R."/>
            <person name="Miralles-Duran A."/>
            <person name="Miyazaki A."/>
            <person name="Munoz-Torres E."/>
            <person name="Oguiza J.A."/>
            <person name="Ohm R."/>
            <person name="Olmedo M."/>
            <person name="Orejas M."/>
            <person name="Ortiz-Castellanos L."/>
            <person name="Pisabarro A.G."/>
            <person name="Rodriguez-Romero J."/>
            <person name="Ruiz-Herrera J."/>
            <person name="Ruiz-Vazquez R."/>
            <person name="Sanz C."/>
            <person name="Schackwitz W."/>
            <person name="Schmutz J."/>
            <person name="Shahriari M."/>
            <person name="Shelest E."/>
            <person name="Silva-Franco F."/>
            <person name="Soanes D."/>
            <person name="Syed K."/>
            <person name="Tagua V.G."/>
            <person name="Talbot N.J."/>
            <person name="Thon M."/>
            <person name="De vries R.P."/>
            <person name="Wiebenga A."/>
            <person name="Yadav J.S."/>
            <person name="Braun E.L."/>
            <person name="Baker S."/>
            <person name="Garre V."/>
            <person name="Horwitz B."/>
            <person name="Torres-Martinez S."/>
            <person name="Idnurm A."/>
            <person name="Herrera-Estrella A."/>
            <person name="Gabaldon T."/>
            <person name="Grigoriev I.V."/>
        </authorList>
    </citation>
    <scope>NUCLEOTIDE SEQUENCE [LARGE SCALE GENOMIC DNA]</scope>
    <source>
        <strain evidence="4">NRRL 1555(-)</strain>
    </source>
</reference>
<dbReference type="OrthoDB" id="21225at2759"/>
<keyword evidence="1" id="KW-0597">Phosphoprotein</keyword>
<organism evidence="3 4">
    <name type="scientific">Phycomyces blakesleeanus (strain ATCC 8743b / DSM 1359 / FGSC 10004 / NBRC 33097 / NRRL 1555)</name>
    <dbReference type="NCBI Taxonomy" id="763407"/>
    <lineage>
        <taxon>Eukaryota</taxon>
        <taxon>Fungi</taxon>
        <taxon>Fungi incertae sedis</taxon>
        <taxon>Mucoromycota</taxon>
        <taxon>Mucoromycotina</taxon>
        <taxon>Mucoromycetes</taxon>
        <taxon>Mucorales</taxon>
        <taxon>Phycomycetaceae</taxon>
        <taxon>Phycomyces</taxon>
    </lineage>
</organism>
<dbReference type="InterPro" id="IPR011006">
    <property type="entry name" value="CheY-like_superfamily"/>
</dbReference>
<protein>
    <submittedName>
        <fullName evidence="3">SSK1 signal transduction response regulator</fullName>
    </submittedName>
</protein>
<dbReference type="PANTHER" id="PTHR43228">
    <property type="entry name" value="TWO-COMPONENT RESPONSE REGULATOR"/>
    <property type="match status" value="1"/>
</dbReference>
<dbReference type="PANTHER" id="PTHR43228:SF1">
    <property type="entry name" value="TWO-COMPONENT RESPONSE REGULATOR ARR22"/>
    <property type="match status" value="1"/>
</dbReference>
<feature type="domain" description="Response regulatory" evidence="2">
    <location>
        <begin position="44"/>
        <end position="170"/>
    </location>
</feature>
<proteinExistence type="predicted"/>
<dbReference type="InParanoid" id="A0A167PLR3"/>
<dbReference type="RefSeq" id="XP_018296218.1">
    <property type="nucleotide sequence ID" value="XM_018430375.1"/>
</dbReference>
<evidence type="ECO:0000313" key="4">
    <source>
        <dbReference type="Proteomes" id="UP000077315"/>
    </source>
</evidence>
<dbReference type="VEuPathDB" id="FungiDB:PHYBLDRAFT_140280"/>
<dbReference type="EMBL" id="KV440973">
    <property type="protein sequence ID" value="OAD78178.1"/>
    <property type="molecule type" value="Genomic_DNA"/>
</dbReference>
<keyword evidence="4" id="KW-1185">Reference proteome</keyword>
<dbReference type="Pfam" id="PF00072">
    <property type="entry name" value="Response_reg"/>
    <property type="match status" value="1"/>
</dbReference>
<dbReference type="CDD" id="cd17546">
    <property type="entry name" value="REC_hyHK_CKI1_RcsC-like"/>
    <property type="match status" value="1"/>
</dbReference>
<dbReference type="Gene3D" id="3.40.50.2300">
    <property type="match status" value="1"/>
</dbReference>
<name>A0A167PLR3_PHYB8</name>
<evidence type="ECO:0000259" key="2">
    <source>
        <dbReference type="PROSITE" id="PS50110"/>
    </source>
</evidence>
<evidence type="ECO:0000313" key="3">
    <source>
        <dbReference type="EMBL" id="OAD78178.1"/>
    </source>
</evidence>
<dbReference type="SUPFAM" id="SSF52172">
    <property type="entry name" value="CheY-like"/>
    <property type="match status" value="1"/>
</dbReference>
<feature type="modified residue" description="4-aspartylphosphate" evidence="1">
    <location>
        <position position="97"/>
    </location>
</feature>
<dbReference type="InterPro" id="IPR001789">
    <property type="entry name" value="Sig_transdc_resp-reg_receiver"/>
</dbReference>